<accession>A0A8S3IJX5</accession>
<proteinExistence type="predicted"/>
<feature type="region of interest" description="Disordered" evidence="1">
    <location>
        <begin position="1"/>
        <end position="22"/>
    </location>
</feature>
<evidence type="ECO:0000256" key="1">
    <source>
        <dbReference type="SAM" id="MobiDB-lite"/>
    </source>
</evidence>
<feature type="non-terminal residue" evidence="2">
    <location>
        <position position="60"/>
    </location>
</feature>
<dbReference type="EMBL" id="CAJOBI010330480">
    <property type="protein sequence ID" value="CAF5197745.1"/>
    <property type="molecule type" value="Genomic_DNA"/>
</dbReference>
<comment type="caution">
    <text evidence="2">The sequence shown here is derived from an EMBL/GenBank/DDBJ whole genome shotgun (WGS) entry which is preliminary data.</text>
</comment>
<gene>
    <name evidence="2" type="ORF">SMN809_LOCUS74585</name>
</gene>
<sequence>MIDGDLSYFMDENEEDNDEDSSAWSYDDWLASGIETSADFNQFFDNEFIRLTSLSRPNST</sequence>
<dbReference type="AlphaFoldDB" id="A0A8S3IJX5"/>
<name>A0A8S3IJX5_9BILA</name>
<organism evidence="2 3">
    <name type="scientific">Rotaria magnacalcarata</name>
    <dbReference type="NCBI Taxonomy" id="392030"/>
    <lineage>
        <taxon>Eukaryota</taxon>
        <taxon>Metazoa</taxon>
        <taxon>Spiralia</taxon>
        <taxon>Gnathifera</taxon>
        <taxon>Rotifera</taxon>
        <taxon>Eurotatoria</taxon>
        <taxon>Bdelloidea</taxon>
        <taxon>Philodinida</taxon>
        <taxon>Philodinidae</taxon>
        <taxon>Rotaria</taxon>
    </lineage>
</organism>
<dbReference type="Proteomes" id="UP000676336">
    <property type="component" value="Unassembled WGS sequence"/>
</dbReference>
<evidence type="ECO:0000313" key="3">
    <source>
        <dbReference type="Proteomes" id="UP000676336"/>
    </source>
</evidence>
<protein>
    <submittedName>
        <fullName evidence="2">Uncharacterized protein</fullName>
    </submittedName>
</protein>
<reference evidence="2" key="1">
    <citation type="submission" date="2021-02" db="EMBL/GenBank/DDBJ databases">
        <authorList>
            <person name="Nowell W R."/>
        </authorList>
    </citation>
    <scope>NUCLEOTIDE SEQUENCE</scope>
</reference>
<evidence type="ECO:0000313" key="2">
    <source>
        <dbReference type="EMBL" id="CAF5197745.1"/>
    </source>
</evidence>
<feature type="compositionally biased region" description="Acidic residues" evidence="1">
    <location>
        <begin position="11"/>
        <end position="21"/>
    </location>
</feature>